<feature type="transmembrane region" description="Helical" evidence="2">
    <location>
        <begin position="100"/>
        <end position="119"/>
    </location>
</feature>
<feature type="domain" description="YiaAB two helix" evidence="3">
    <location>
        <begin position="69"/>
        <end position="121"/>
    </location>
</feature>
<keyword evidence="5" id="KW-1185">Reference proteome</keyword>
<keyword evidence="2" id="KW-0812">Transmembrane</keyword>
<evidence type="ECO:0000313" key="5">
    <source>
        <dbReference type="Proteomes" id="UP000274033"/>
    </source>
</evidence>
<feature type="domain" description="YiaAB two helix" evidence="3">
    <location>
        <begin position="6"/>
        <end position="58"/>
    </location>
</feature>
<feature type="transmembrane region" description="Helical" evidence="2">
    <location>
        <begin position="7"/>
        <end position="25"/>
    </location>
</feature>
<evidence type="ECO:0000259" key="3">
    <source>
        <dbReference type="Pfam" id="PF05360"/>
    </source>
</evidence>
<organism evidence="4 5">
    <name type="scientific">Lysinibacillus composti</name>
    <dbReference type="NCBI Taxonomy" id="720633"/>
    <lineage>
        <taxon>Bacteria</taxon>
        <taxon>Bacillati</taxon>
        <taxon>Bacillota</taxon>
        <taxon>Bacilli</taxon>
        <taxon>Bacillales</taxon>
        <taxon>Bacillaceae</taxon>
        <taxon>Lysinibacillus</taxon>
    </lineage>
</organism>
<dbReference type="AlphaFoldDB" id="A0A3N9UDN6"/>
<reference evidence="4 5" key="1">
    <citation type="journal article" date="2013" name="J. Microbiol.">
        <title>Lysinibacillus chungkukjangi sp. nov., isolated from Chungkukjang, Korean fermented soybean food.</title>
        <authorList>
            <person name="Kim S.J."/>
            <person name="Jang Y.H."/>
            <person name="Hamada M."/>
            <person name="Ahn J.H."/>
            <person name="Weon H.Y."/>
            <person name="Suzuki K."/>
            <person name="Whang K.S."/>
            <person name="Kwon S.W."/>
        </authorList>
    </citation>
    <scope>NUCLEOTIDE SEQUENCE [LARGE SCALE GENOMIC DNA]</scope>
    <source>
        <strain evidence="4 5">MCCC 1A12701</strain>
    </source>
</reference>
<dbReference type="EMBL" id="RRCT01000009">
    <property type="protein sequence ID" value="RQW74459.1"/>
    <property type="molecule type" value="Genomic_DNA"/>
</dbReference>
<comment type="caution">
    <text evidence="4">The sequence shown here is derived from an EMBL/GenBank/DDBJ whole genome shotgun (WGS) entry which is preliminary data.</text>
</comment>
<feature type="transmembrane region" description="Helical" evidence="2">
    <location>
        <begin position="69"/>
        <end position="88"/>
    </location>
</feature>
<evidence type="ECO:0000256" key="2">
    <source>
        <dbReference type="SAM" id="Phobius"/>
    </source>
</evidence>
<evidence type="ECO:0000256" key="1">
    <source>
        <dbReference type="SAM" id="MobiDB-lite"/>
    </source>
</evidence>
<keyword evidence="2" id="KW-0472">Membrane</keyword>
<dbReference type="Proteomes" id="UP000274033">
    <property type="component" value="Unassembled WGS sequence"/>
</dbReference>
<gene>
    <name evidence="4" type="ORF">EBB45_11260</name>
</gene>
<dbReference type="GO" id="GO:0006974">
    <property type="term" value="P:DNA damage response"/>
    <property type="evidence" value="ECO:0007669"/>
    <property type="project" value="TreeGrafter"/>
</dbReference>
<name>A0A3N9UDN6_9BACI</name>
<feature type="region of interest" description="Disordered" evidence="1">
    <location>
        <begin position="126"/>
        <end position="159"/>
    </location>
</feature>
<dbReference type="PANTHER" id="PTHR37290">
    <property type="entry name" value="INNER MEMBRANE PROTEIN YIAA-RELATED"/>
    <property type="match status" value="1"/>
</dbReference>
<dbReference type="PANTHER" id="PTHR37290:SF1">
    <property type="entry name" value="INNER MEMBRANE PROTEIN YIAA"/>
    <property type="match status" value="1"/>
</dbReference>
<protein>
    <recommendedName>
        <fullName evidence="3">YiaAB two helix domain-containing protein</fullName>
    </recommendedName>
</protein>
<accession>A0A3N9UDN6</accession>
<keyword evidence="2" id="KW-1133">Transmembrane helix</keyword>
<dbReference type="InterPro" id="IPR008024">
    <property type="entry name" value="YiaAB"/>
</dbReference>
<dbReference type="InterPro" id="IPR038972">
    <property type="entry name" value="YiaA-like"/>
</dbReference>
<proteinExistence type="predicted"/>
<sequence>MQSKEFFFLTWFAFLVSFSFVLIAIWNTQWMLVEKGFYTVCLGWITFSAFSIVKVLRDRHEGIKTASEYLFLAWLSMVASFSIGMIAVWNTEWQLVEKGYYWMGILFTTYTSIALAKVIRDRQAYQEQQPEIKEPPKKLKEEPKETQELLEKNKQLSNH</sequence>
<dbReference type="GO" id="GO:0005886">
    <property type="term" value="C:plasma membrane"/>
    <property type="evidence" value="ECO:0007669"/>
    <property type="project" value="TreeGrafter"/>
</dbReference>
<dbReference type="Pfam" id="PF05360">
    <property type="entry name" value="YiaAB"/>
    <property type="match status" value="2"/>
</dbReference>
<evidence type="ECO:0000313" key="4">
    <source>
        <dbReference type="EMBL" id="RQW74459.1"/>
    </source>
</evidence>
<dbReference type="RefSeq" id="WP_124764726.1">
    <property type="nucleotide sequence ID" value="NZ_JAFBDY010000008.1"/>
</dbReference>
<dbReference type="OrthoDB" id="3295178at2"/>
<feature type="transmembrane region" description="Helical" evidence="2">
    <location>
        <begin position="37"/>
        <end position="57"/>
    </location>
</feature>